<protein>
    <submittedName>
        <fullName evidence="2">Uncharacterized protein</fullName>
    </submittedName>
</protein>
<accession>A0AA38G0U1</accession>
<comment type="caution">
    <text evidence="2">The sequence shown here is derived from an EMBL/GenBank/DDBJ whole genome shotgun (WGS) entry which is preliminary data.</text>
</comment>
<proteinExistence type="predicted"/>
<evidence type="ECO:0000313" key="2">
    <source>
        <dbReference type="EMBL" id="KAH9314217.1"/>
    </source>
</evidence>
<evidence type="ECO:0000313" key="3">
    <source>
        <dbReference type="Proteomes" id="UP000824469"/>
    </source>
</evidence>
<feature type="region of interest" description="Disordered" evidence="1">
    <location>
        <begin position="47"/>
        <end position="89"/>
    </location>
</feature>
<reference evidence="2 3" key="1">
    <citation type="journal article" date="2021" name="Nat. Plants">
        <title>The Taxus genome provides insights into paclitaxel biosynthesis.</title>
        <authorList>
            <person name="Xiong X."/>
            <person name="Gou J."/>
            <person name="Liao Q."/>
            <person name="Li Y."/>
            <person name="Zhou Q."/>
            <person name="Bi G."/>
            <person name="Li C."/>
            <person name="Du R."/>
            <person name="Wang X."/>
            <person name="Sun T."/>
            <person name="Guo L."/>
            <person name="Liang H."/>
            <person name="Lu P."/>
            <person name="Wu Y."/>
            <person name="Zhang Z."/>
            <person name="Ro D.K."/>
            <person name="Shang Y."/>
            <person name="Huang S."/>
            <person name="Yan J."/>
        </authorList>
    </citation>
    <scope>NUCLEOTIDE SEQUENCE [LARGE SCALE GENOMIC DNA]</scope>
    <source>
        <strain evidence="2">Ta-2019</strain>
    </source>
</reference>
<dbReference type="AlphaFoldDB" id="A0AA38G0U1"/>
<feature type="non-terminal residue" evidence="2">
    <location>
        <position position="1"/>
    </location>
</feature>
<gene>
    <name evidence="2" type="ORF">KI387_022844</name>
</gene>
<evidence type="ECO:0000256" key="1">
    <source>
        <dbReference type="SAM" id="MobiDB-lite"/>
    </source>
</evidence>
<keyword evidence="3" id="KW-1185">Reference proteome</keyword>
<organism evidence="2 3">
    <name type="scientific">Taxus chinensis</name>
    <name type="common">Chinese yew</name>
    <name type="synonym">Taxus wallichiana var. chinensis</name>
    <dbReference type="NCBI Taxonomy" id="29808"/>
    <lineage>
        <taxon>Eukaryota</taxon>
        <taxon>Viridiplantae</taxon>
        <taxon>Streptophyta</taxon>
        <taxon>Embryophyta</taxon>
        <taxon>Tracheophyta</taxon>
        <taxon>Spermatophyta</taxon>
        <taxon>Pinopsida</taxon>
        <taxon>Pinidae</taxon>
        <taxon>Conifers II</taxon>
        <taxon>Cupressales</taxon>
        <taxon>Taxaceae</taxon>
        <taxon>Taxus</taxon>
    </lineage>
</organism>
<dbReference type="EMBL" id="JAHRHJ020000005">
    <property type="protein sequence ID" value="KAH9314217.1"/>
    <property type="molecule type" value="Genomic_DNA"/>
</dbReference>
<name>A0AA38G0U1_TAXCH</name>
<sequence>DTIASGHAPSPVSSPDYSRAADLLGLAQLYPDSPEAEQCDFNQHVVEPFSHSAGNKDPSDVKDFAADTPHSPPVMDSNPADTESVDAKKDHNRAEIISSILSKLQRAFKALKAWEDFTDSTRVAIADDCSELLKLAELLANDSGSPRAKNAISELKKLI</sequence>
<dbReference type="Proteomes" id="UP000824469">
    <property type="component" value="Unassembled WGS sequence"/>
</dbReference>